<reference evidence="2 3" key="1">
    <citation type="submission" date="2024-03" db="EMBL/GenBank/DDBJ databases">
        <title>Novel species of the genus Variovorax.</title>
        <authorList>
            <person name="Liu Q."/>
            <person name="Xin Y.-H."/>
        </authorList>
    </citation>
    <scope>NUCLEOTIDE SEQUENCE [LARGE SCALE GENOMIC DNA]</scope>
    <source>
        <strain evidence="2 3">KACC 18899</strain>
    </source>
</reference>
<feature type="chain" id="PRO_5046906670" evidence="1">
    <location>
        <begin position="25"/>
        <end position="457"/>
    </location>
</feature>
<dbReference type="EMBL" id="JBBKZU010000014">
    <property type="protein sequence ID" value="MEJ8814681.1"/>
    <property type="molecule type" value="Genomic_DNA"/>
</dbReference>
<protein>
    <submittedName>
        <fullName evidence="2">DUF1329 domain-containing protein</fullName>
    </submittedName>
</protein>
<evidence type="ECO:0000256" key="1">
    <source>
        <dbReference type="SAM" id="SignalP"/>
    </source>
</evidence>
<dbReference type="RefSeq" id="WP_340359911.1">
    <property type="nucleotide sequence ID" value="NZ_JBBKZU010000014.1"/>
</dbReference>
<name>A0ABU8VMY3_9BURK</name>
<proteinExistence type="predicted"/>
<keyword evidence="1" id="KW-0732">Signal</keyword>
<dbReference type="Gene3D" id="2.50.20.10">
    <property type="entry name" value="Lipoprotein localisation LolA/LolB/LppX"/>
    <property type="match status" value="1"/>
</dbReference>
<dbReference type="PROSITE" id="PS51257">
    <property type="entry name" value="PROKAR_LIPOPROTEIN"/>
    <property type="match status" value="1"/>
</dbReference>
<dbReference type="CDD" id="cd16329">
    <property type="entry name" value="LolA_like"/>
    <property type="match status" value="1"/>
</dbReference>
<feature type="signal peptide" evidence="1">
    <location>
        <begin position="1"/>
        <end position="24"/>
    </location>
</feature>
<keyword evidence="3" id="KW-1185">Reference proteome</keyword>
<dbReference type="Proteomes" id="UP001365846">
    <property type="component" value="Unassembled WGS sequence"/>
</dbReference>
<accession>A0ABU8VMY3</accession>
<dbReference type="Pfam" id="PF07044">
    <property type="entry name" value="DUF1329"/>
    <property type="match status" value="1"/>
</dbReference>
<evidence type="ECO:0000313" key="2">
    <source>
        <dbReference type="EMBL" id="MEJ8814681.1"/>
    </source>
</evidence>
<comment type="caution">
    <text evidence="2">The sequence shown here is derived from an EMBL/GenBank/DDBJ whole genome shotgun (WGS) entry which is preliminary data.</text>
</comment>
<evidence type="ECO:0000313" key="3">
    <source>
        <dbReference type="Proteomes" id="UP001365846"/>
    </source>
</evidence>
<gene>
    <name evidence="2" type="ORF">WKW77_26660</name>
</gene>
<sequence length="457" mass="50468">MTMKTTKYSAIVLAALVACGAAHAGVSAAEAAKLKGGELTPLGAEKAGNQAGTIPAWNGGLTTPTPGFQNGGRRPDPFASEKPTLQITAKNMDQYADKLTDGTKAMLKKYPDSFRIDVYPTHRTAAAPQWVYDNTFQNATRASVQETAAGPITKGAYGGIPFPIPKNGDEVMLNTQVRWRGSAWNQQSTGYQVTTDGRPVLVHQVNVDNVAPYYYRDGKAENFDGAYWMVRVSTSAPAIRAGEAILGHLLIDESKTATWVYLTGQRRVRKLPNSCCDTPHPTSAGIVTFDEIETFATRLERYDWKLVGKKEMYIPYNSNRILLPAKDTDVLGPNHLQPDHVRWELHRVWVVEAALKPGQRHTSPKSRYYVDEDSWWPVLADRWDANGQLWRMPFSIPVAMPDLPGVVGTAWGTYDLLSGTYFVAELMNSAREQYRLLPDGLPEKHFSPDALAGDGVR</sequence>
<dbReference type="InterPro" id="IPR010752">
    <property type="entry name" value="DUF1329"/>
</dbReference>
<organism evidence="2 3">
    <name type="scientific">Variovorax ureilyticus</name>
    <dbReference type="NCBI Taxonomy" id="1836198"/>
    <lineage>
        <taxon>Bacteria</taxon>
        <taxon>Pseudomonadati</taxon>
        <taxon>Pseudomonadota</taxon>
        <taxon>Betaproteobacteria</taxon>
        <taxon>Burkholderiales</taxon>
        <taxon>Comamonadaceae</taxon>
        <taxon>Variovorax</taxon>
    </lineage>
</organism>